<dbReference type="EMBL" id="WSZM01000516">
    <property type="protein sequence ID" value="KAF4032058.1"/>
    <property type="molecule type" value="Genomic_DNA"/>
</dbReference>
<organism evidence="1 3">
    <name type="scientific">Phytophthora infestans</name>
    <name type="common">Potato late blight agent</name>
    <name type="synonym">Botrytis infestans</name>
    <dbReference type="NCBI Taxonomy" id="4787"/>
    <lineage>
        <taxon>Eukaryota</taxon>
        <taxon>Sar</taxon>
        <taxon>Stramenopiles</taxon>
        <taxon>Oomycota</taxon>
        <taxon>Peronosporomycetes</taxon>
        <taxon>Peronosporales</taxon>
        <taxon>Peronosporaceae</taxon>
        <taxon>Phytophthora</taxon>
    </lineage>
</organism>
<gene>
    <name evidence="1" type="ORF">GN244_ATG16106</name>
    <name evidence="2" type="ORF">GN958_ATG00577</name>
</gene>
<evidence type="ECO:0000313" key="2">
    <source>
        <dbReference type="EMBL" id="KAF4150254.1"/>
    </source>
</evidence>
<protein>
    <submittedName>
        <fullName evidence="1">Uncharacterized protein</fullName>
    </submittedName>
</protein>
<keyword evidence="3" id="KW-1185">Reference proteome</keyword>
<comment type="caution">
    <text evidence="1">The sequence shown here is derived from an EMBL/GenBank/DDBJ whole genome shotgun (WGS) entry which is preliminary data.</text>
</comment>
<name>A0A833W6U1_PHYIN</name>
<evidence type="ECO:0000313" key="3">
    <source>
        <dbReference type="Proteomes" id="UP000602510"/>
    </source>
</evidence>
<accession>A0A833W6U1</accession>
<evidence type="ECO:0000313" key="1">
    <source>
        <dbReference type="EMBL" id="KAF4032058.1"/>
    </source>
</evidence>
<proteinExistence type="predicted"/>
<sequence>MTHETNLRWSSHECMKSLASASLSHVPAPYRRKGWSSLDAAAPALYSRHIMLRFETASD</sequence>
<dbReference type="Proteomes" id="UP000602510">
    <property type="component" value="Unassembled WGS sequence"/>
</dbReference>
<dbReference type="EMBL" id="JAACNO010000092">
    <property type="protein sequence ID" value="KAF4150254.1"/>
    <property type="molecule type" value="Genomic_DNA"/>
</dbReference>
<reference evidence="1" key="1">
    <citation type="submission" date="2020-04" db="EMBL/GenBank/DDBJ databases">
        <title>Hybrid Assembly of Korean Phytophthora infestans isolates.</title>
        <authorList>
            <person name="Prokchorchik M."/>
            <person name="Lee Y."/>
            <person name="Seo J."/>
            <person name="Cho J.-H."/>
            <person name="Park Y.-E."/>
            <person name="Jang D.-C."/>
            <person name="Im J.-S."/>
            <person name="Choi J.-G."/>
            <person name="Park H.-J."/>
            <person name="Lee G.-B."/>
            <person name="Lee Y.-G."/>
            <person name="Hong S.-Y."/>
            <person name="Cho K."/>
            <person name="Sohn K.H."/>
        </authorList>
    </citation>
    <scope>NUCLEOTIDE SEQUENCE</scope>
    <source>
        <strain evidence="1">KR_1_A1</strain>
        <strain evidence="2">KR_2_A2</strain>
    </source>
</reference>
<dbReference type="AlphaFoldDB" id="A0A833W6U1"/>
<dbReference type="Proteomes" id="UP000704712">
    <property type="component" value="Unassembled WGS sequence"/>
</dbReference>